<dbReference type="Proteomes" id="UP001231924">
    <property type="component" value="Unassembled WGS sequence"/>
</dbReference>
<feature type="region of interest" description="Disordered" evidence="6">
    <location>
        <begin position="329"/>
        <end position="350"/>
    </location>
</feature>
<feature type="region of interest" description="Disordered" evidence="6">
    <location>
        <begin position="219"/>
        <end position="260"/>
    </location>
</feature>
<name>A0ABT7MID4_9PSEU</name>
<evidence type="ECO:0000313" key="9">
    <source>
        <dbReference type="EMBL" id="MDL5160411.1"/>
    </source>
</evidence>
<dbReference type="InterPro" id="IPR013325">
    <property type="entry name" value="RNA_pol_sigma_r2"/>
</dbReference>
<feature type="compositionally biased region" description="Pro residues" evidence="6">
    <location>
        <begin position="248"/>
        <end position="258"/>
    </location>
</feature>
<evidence type="ECO:0000256" key="4">
    <source>
        <dbReference type="ARBA" id="ARBA00023125"/>
    </source>
</evidence>
<dbReference type="InterPro" id="IPR013324">
    <property type="entry name" value="RNA_pol_sigma_r3/r4-like"/>
</dbReference>
<evidence type="ECO:0000256" key="2">
    <source>
        <dbReference type="ARBA" id="ARBA00023015"/>
    </source>
</evidence>
<feature type="domain" description="RNA polymerase sigma factor 70 region 4 type 2" evidence="8">
    <location>
        <begin position="279"/>
        <end position="329"/>
    </location>
</feature>
<accession>A0ABT7MID4</accession>
<evidence type="ECO:0000256" key="3">
    <source>
        <dbReference type="ARBA" id="ARBA00023082"/>
    </source>
</evidence>
<dbReference type="Gene3D" id="1.10.10.10">
    <property type="entry name" value="Winged helix-like DNA-binding domain superfamily/Winged helix DNA-binding domain"/>
    <property type="match status" value="2"/>
</dbReference>
<evidence type="ECO:0000259" key="7">
    <source>
        <dbReference type="Pfam" id="PF04542"/>
    </source>
</evidence>
<keyword evidence="10" id="KW-1185">Reference proteome</keyword>
<dbReference type="Gene3D" id="1.10.1740.10">
    <property type="match status" value="1"/>
</dbReference>
<dbReference type="SUPFAM" id="SSF88659">
    <property type="entry name" value="Sigma3 and sigma4 domains of RNA polymerase sigma factors"/>
    <property type="match status" value="2"/>
</dbReference>
<evidence type="ECO:0000313" key="10">
    <source>
        <dbReference type="Proteomes" id="UP001231924"/>
    </source>
</evidence>
<protein>
    <submittedName>
        <fullName evidence="9">Sigma-70 family RNA polymerase sigma factor</fullName>
    </submittedName>
</protein>
<dbReference type="EMBL" id="JASVWF010000011">
    <property type="protein sequence ID" value="MDL5160411.1"/>
    <property type="molecule type" value="Genomic_DNA"/>
</dbReference>
<keyword evidence="4" id="KW-0238">DNA-binding</keyword>
<evidence type="ECO:0000256" key="6">
    <source>
        <dbReference type="SAM" id="MobiDB-lite"/>
    </source>
</evidence>
<dbReference type="Pfam" id="PF04542">
    <property type="entry name" value="Sigma70_r2"/>
    <property type="match status" value="1"/>
</dbReference>
<gene>
    <name evidence="9" type="ORF">QRT03_30895</name>
</gene>
<keyword evidence="2" id="KW-0805">Transcription regulation</keyword>
<dbReference type="SUPFAM" id="SSF88946">
    <property type="entry name" value="Sigma2 domain of RNA polymerase sigma factors"/>
    <property type="match status" value="1"/>
</dbReference>
<dbReference type="NCBIfam" id="TIGR02937">
    <property type="entry name" value="sigma70-ECF"/>
    <property type="match status" value="1"/>
</dbReference>
<dbReference type="Pfam" id="PF08281">
    <property type="entry name" value="Sigma70_r4_2"/>
    <property type="match status" value="2"/>
</dbReference>
<sequence length="350" mass="37055">MPHHPAPSHGADDRTDTGTSTGIYTGTSTDASARASGDDEESTADRHDRALLTRYLTGDRTALSELVTRHHRRLLALVARTVPGIDADAVVQDTWATVLAKADTFREEGSVSGWLSRIARHRALDVARHERRSATTAPDTLTDLTDLGPGAAADTSAEAVAVARAGLPHAWSWLTAEHREVLWLTTVLDLSVDDVAARLRLSPSTVKSRAARARAALRAALAHGRPRPQTRRGGAPDTTGRPGTPAVPAEPSPPPQPPQLDEALAQLTAGQRDDAAASFEAALAQLTVGQREAVTAIDLEGLSVSAAAARAGVSPDSMRERWERARANLRRLQGHGPAAVSTRVRRGPTG</sequence>
<keyword evidence="5" id="KW-0804">Transcription</keyword>
<feature type="domain" description="RNA polymerase sigma-70 region 2" evidence="7">
    <location>
        <begin position="66"/>
        <end position="132"/>
    </location>
</feature>
<dbReference type="PANTHER" id="PTHR43133:SF8">
    <property type="entry name" value="RNA POLYMERASE SIGMA FACTOR HI_1459-RELATED"/>
    <property type="match status" value="1"/>
</dbReference>
<comment type="caution">
    <text evidence="9">The sequence shown here is derived from an EMBL/GenBank/DDBJ whole genome shotgun (WGS) entry which is preliminary data.</text>
</comment>
<proteinExistence type="inferred from homology"/>
<dbReference type="InterPro" id="IPR036388">
    <property type="entry name" value="WH-like_DNA-bd_sf"/>
</dbReference>
<comment type="similarity">
    <text evidence="1">Belongs to the sigma-70 factor family. ECF subfamily.</text>
</comment>
<organism evidence="9 10">
    <name type="scientific">Actinomycetospora termitidis</name>
    <dbReference type="NCBI Taxonomy" id="3053470"/>
    <lineage>
        <taxon>Bacteria</taxon>
        <taxon>Bacillati</taxon>
        <taxon>Actinomycetota</taxon>
        <taxon>Actinomycetes</taxon>
        <taxon>Pseudonocardiales</taxon>
        <taxon>Pseudonocardiaceae</taxon>
        <taxon>Actinomycetospora</taxon>
    </lineage>
</organism>
<dbReference type="InterPro" id="IPR007627">
    <property type="entry name" value="RNA_pol_sigma70_r2"/>
</dbReference>
<feature type="compositionally biased region" description="Low complexity" evidence="6">
    <location>
        <begin position="17"/>
        <end position="30"/>
    </location>
</feature>
<dbReference type="RefSeq" id="WP_286057022.1">
    <property type="nucleotide sequence ID" value="NZ_JASVWF010000011.1"/>
</dbReference>
<dbReference type="InterPro" id="IPR013249">
    <property type="entry name" value="RNA_pol_sigma70_r4_t2"/>
</dbReference>
<dbReference type="InterPro" id="IPR039425">
    <property type="entry name" value="RNA_pol_sigma-70-like"/>
</dbReference>
<evidence type="ECO:0000256" key="5">
    <source>
        <dbReference type="ARBA" id="ARBA00023163"/>
    </source>
</evidence>
<evidence type="ECO:0000259" key="8">
    <source>
        <dbReference type="Pfam" id="PF08281"/>
    </source>
</evidence>
<dbReference type="PANTHER" id="PTHR43133">
    <property type="entry name" value="RNA POLYMERASE ECF-TYPE SIGMA FACTO"/>
    <property type="match status" value="1"/>
</dbReference>
<evidence type="ECO:0000256" key="1">
    <source>
        <dbReference type="ARBA" id="ARBA00010641"/>
    </source>
</evidence>
<keyword evidence="3" id="KW-0731">Sigma factor</keyword>
<dbReference type="InterPro" id="IPR014284">
    <property type="entry name" value="RNA_pol_sigma-70_dom"/>
</dbReference>
<reference evidence="9 10" key="1">
    <citation type="submission" date="2023-06" db="EMBL/GenBank/DDBJ databases">
        <title>Actinomycetospora Odt1-22.</title>
        <authorList>
            <person name="Supong K."/>
        </authorList>
    </citation>
    <scope>NUCLEOTIDE SEQUENCE [LARGE SCALE GENOMIC DNA]</scope>
    <source>
        <strain evidence="9 10">Odt1-22</strain>
    </source>
</reference>
<feature type="region of interest" description="Disordered" evidence="6">
    <location>
        <begin position="1"/>
        <end position="46"/>
    </location>
</feature>
<feature type="domain" description="RNA polymerase sigma factor 70 region 4 type 2" evidence="8">
    <location>
        <begin position="174"/>
        <end position="217"/>
    </location>
</feature>